<evidence type="ECO:0000313" key="3">
    <source>
        <dbReference type="EMBL" id="GGJ21946.1"/>
    </source>
</evidence>
<organism evidence="3 4">
    <name type="scientific">Deinococcus roseus</name>
    <dbReference type="NCBI Taxonomy" id="392414"/>
    <lineage>
        <taxon>Bacteria</taxon>
        <taxon>Thermotogati</taxon>
        <taxon>Deinococcota</taxon>
        <taxon>Deinococci</taxon>
        <taxon>Deinococcales</taxon>
        <taxon>Deinococcaceae</taxon>
        <taxon>Deinococcus</taxon>
    </lineage>
</organism>
<keyword evidence="4" id="KW-1185">Reference proteome</keyword>
<accession>A0ABQ2CWV5</accession>
<dbReference type="Proteomes" id="UP000632222">
    <property type="component" value="Unassembled WGS sequence"/>
</dbReference>
<sequence>MKHVLLRKAALPVLVLLAAITTALAQDDPEKDPGNQSTGQETQSTDPKPADPKPAPQKPEKKPNFKLVLKVNEYRIRGGQLENFVIAKSFELDNNLIERSEKYQKISSSLHPTLDKIYKQLNAREVKDALFYNHSENWWGEQQTGWTVNQEATEKKLLDAIMTDAPSSDLVIDKQEPKRSVQKFADQGILFHFGGGESSFKGSPSFRVTNIINGASKVNEQYIEAGKEFDFNKTVGDISKANGFVPGYVILGDKLGKEDGGGICQVSTTIFRAAYNSGLPITERHYHSYWVHYYDPVGFEATVYSPQKNLKFKNDTGTNLFIQAKWDEQKQTLRFDLFGRKPDRKVEISDSHVSNILPPAGPQYVGDPSVRLGHYRQIDHAQKGITVVIDRKVTYDSGEVKKDAIKSIYKPWGDIYAVNPADPRAD</sequence>
<gene>
    <name evidence="3" type="ORF">GCM10008938_05260</name>
</gene>
<feature type="chain" id="PRO_5045865800" description="Vancomycin resistance protein" evidence="2">
    <location>
        <begin position="26"/>
        <end position="426"/>
    </location>
</feature>
<dbReference type="PANTHER" id="PTHR35788">
    <property type="entry name" value="EXPORTED PROTEIN-RELATED"/>
    <property type="match status" value="1"/>
</dbReference>
<dbReference type="InterPro" id="IPR052913">
    <property type="entry name" value="Glycopeptide_resist_protein"/>
</dbReference>
<name>A0ABQ2CWV5_9DEIO</name>
<proteinExistence type="predicted"/>
<evidence type="ECO:0000256" key="2">
    <source>
        <dbReference type="SAM" id="SignalP"/>
    </source>
</evidence>
<evidence type="ECO:0000256" key="1">
    <source>
        <dbReference type="SAM" id="MobiDB-lite"/>
    </source>
</evidence>
<dbReference type="RefSeq" id="WP_188999379.1">
    <property type="nucleotide sequence ID" value="NZ_BMOD01000001.1"/>
</dbReference>
<keyword evidence="2" id="KW-0732">Signal</keyword>
<dbReference type="PANTHER" id="PTHR35788:SF1">
    <property type="entry name" value="EXPORTED PROTEIN"/>
    <property type="match status" value="1"/>
</dbReference>
<evidence type="ECO:0008006" key="5">
    <source>
        <dbReference type="Google" id="ProtNLM"/>
    </source>
</evidence>
<reference evidence="4" key="1">
    <citation type="journal article" date="2019" name="Int. J. Syst. Evol. Microbiol.">
        <title>The Global Catalogue of Microorganisms (GCM) 10K type strain sequencing project: providing services to taxonomists for standard genome sequencing and annotation.</title>
        <authorList>
            <consortium name="The Broad Institute Genomics Platform"/>
            <consortium name="The Broad Institute Genome Sequencing Center for Infectious Disease"/>
            <person name="Wu L."/>
            <person name="Ma J."/>
        </authorList>
    </citation>
    <scope>NUCLEOTIDE SEQUENCE [LARGE SCALE GENOMIC DNA]</scope>
    <source>
        <strain evidence="4">JCM 14370</strain>
    </source>
</reference>
<protein>
    <recommendedName>
        <fullName evidence="5">Vancomycin resistance protein</fullName>
    </recommendedName>
</protein>
<evidence type="ECO:0000313" key="4">
    <source>
        <dbReference type="Proteomes" id="UP000632222"/>
    </source>
</evidence>
<dbReference type="EMBL" id="BMOD01000001">
    <property type="protein sequence ID" value="GGJ21946.1"/>
    <property type="molecule type" value="Genomic_DNA"/>
</dbReference>
<feature type="compositionally biased region" description="Polar residues" evidence="1">
    <location>
        <begin position="34"/>
        <end position="45"/>
    </location>
</feature>
<feature type="region of interest" description="Disordered" evidence="1">
    <location>
        <begin position="26"/>
        <end position="64"/>
    </location>
</feature>
<dbReference type="InterPro" id="IPR007391">
    <property type="entry name" value="Vancomycin_resist_VanW"/>
</dbReference>
<dbReference type="Pfam" id="PF04294">
    <property type="entry name" value="VanW"/>
    <property type="match status" value="1"/>
</dbReference>
<comment type="caution">
    <text evidence="3">The sequence shown here is derived from an EMBL/GenBank/DDBJ whole genome shotgun (WGS) entry which is preliminary data.</text>
</comment>
<feature type="signal peptide" evidence="2">
    <location>
        <begin position="1"/>
        <end position="25"/>
    </location>
</feature>